<keyword evidence="1" id="KW-1133">Transmembrane helix</keyword>
<dbReference type="AlphaFoldDB" id="A0A1Y4LT26"/>
<dbReference type="Pfam" id="PF04892">
    <property type="entry name" value="VanZ"/>
    <property type="match status" value="1"/>
</dbReference>
<evidence type="ECO:0000259" key="2">
    <source>
        <dbReference type="Pfam" id="PF04892"/>
    </source>
</evidence>
<keyword evidence="5" id="KW-1185">Reference proteome</keyword>
<sequence length="135" mass="15458">MKKKLYTSLTIAIMILIFLFSSQSGEESSKTSGFILSLLPFFNNIESAEFYIRKLAHFSIYFLLGLSAFQMFSAYDHSKSKAFLFSILLCFLYACSDEFHQSFSSGRSPQVFDVFIDTMGAFISSFLSCCFFYKK</sequence>
<evidence type="ECO:0000313" key="4">
    <source>
        <dbReference type="EMBL" id="OUP59786.1"/>
    </source>
</evidence>
<gene>
    <name evidence="4" type="ORF">B5F14_06765</name>
    <name evidence="3" type="ORF">POG00_00280</name>
</gene>
<keyword evidence="1" id="KW-0812">Transmembrane</keyword>
<dbReference type="RefSeq" id="WP_035401319.1">
    <property type="nucleotide sequence ID" value="NZ_CABKSV010000043.1"/>
</dbReference>
<proteinExistence type="predicted"/>
<keyword evidence="1" id="KW-0472">Membrane</keyword>
<feature type="domain" description="VanZ-like" evidence="2">
    <location>
        <begin position="9"/>
        <end position="129"/>
    </location>
</feature>
<dbReference type="GeneID" id="97122467"/>
<dbReference type="EMBL" id="NFKM01000012">
    <property type="protein sequence ID" value="OUP59786.1"/>
    <property type="molecule type" value="Genomic_DNA"/>
</dbReference>
<dbReference type="InterPro" id="IPR006976">
    <property type="entry name" value="VanZ-like"/>
</dbReference>
<reference evidence="3" key="3">
    <citation type="submission" date="2023-01" db="EMBL/GenBank/DDBJ databases">
        <title>Human gut microbiome strain richness.</title>
        <authorList>
            <person name="Chen-Liaw A."/>
        </authorList>
    </citation>
    <scope>NUCLEOTIDE SEQUENCE</scope>
    <source>
        <strain evidence="3">D55st1_G4_D55t1_190419</strain>
    </source>
</reference>
<comment type="caution">
    <text evidence="4">The sequence shown here is derived from an EMBL/GenBank/DDBJ whole genome shotgun (WGS) entry which is preliminary data.</text>
</comment>
<name>A0A1Y4LT26_9FIRM</name>
<dbReference type="PIRSF" id="PIRSF019083">
    <property type="entry name" value="UCP019083_VanZ"/>
    <property type="match status" value="1"/>
</dbReference>
<dbReference type="NCBIfam" id="NF037970">
    <property type="entry name" value="vanZ_1"/>
    <property type="match status" value="1"/>
</dbReference>
<reference evidence="4" key="2">
    <citation type="journal article" date="2018" name="BMC Genomics">
        <title>Whole genome sequencing and function prediction of 133 gut anaerobes isolated from chicken caecum in pure cultures.</title>
        <authorList>
            <person name="Medvecky M."/>
            <person name="Cejkova D."/>
            <person name="Polansky O."/>
            <person name="Karasova D."/>
            <person name="Kubasova T."/>
            <person name="Cizek A."/>
            <person name="Rychlik I."/>
        </authorList>
    </citation>
    <scope>NUCLEOTIDE SEQUENCE</scope>
    <source>
        <strain evidence="4">An178</strain>
    </source>
</reference>
<reference evidence="5" key="1">
    <citation type="submission" date="2017-04" db="EMBL/GenBank/DDBJ databases">
        <title>Function of individual gut microbiota members based on whole genome sequencing of pure cultures obtained from chicken caecum.</title>
        <authorList>
            <person name="Medvecky M."/>
            <person name="Cejkova D."/>
            <person name="Polansky O."/>
            <person name="Karasova D."/>
            <person name="Kubasova T."/>
            <person name="Cizek A."/>
            <person name="Rychlik I."/>
        </authorList>
    </citation>
    <scope>NUCLEOTIDE SEQUENCE [LARGE SCALE GENOMIC DNA]</scope>
    <source>
        <strain evidence="5">An178</strain>
    </source>
</reference>
<dbReference type="InterPro" id="IPR016747">
    <property type="entry name" value="Phosphotransbutyrylase"/>
</dbReference>
<evidence type="ECO:0000256" key="1">
    <source>
        <dbReference type="SAM" id="Phobius"/>
    </source>
</evidence>
<feature type="transmembrane region" description="Helical" evidence="1">
    <location>
        <begin position="82"/>
        <end position="99"/>
    </location>
</feature>
<feature type="transmembrane region" description="Helical" evidence="1">
    <location>
        <begin position="111"/>
        <end position="133"/>
    </location>
</feature>
<protein>
    <submittedName>
        <fullName evidence="3">VanZ family protein</fullName>
    </submittedName>
</protein>
<dbReference type="Proteomes" id="UP001220658">
    <property type="component" value="Unassembled WGS sequence"/>
</dbReference>
<dbReference type="EMBL" id="JAQNCK010000001">
    <property type="protein sequence ID" value="MDC0827140.1"/>
    <property type="molecule type" value="Genomic_DNA"/>
</dbReference>
<organism evidence="4 5">
    <name type="scientific">Faecalitalea cylindroides</name>
    <dbReference type="NCBI Taxonomy" id="39483"/>
    <lineage>
        <taxon>Bacteria</taxon>
        <taxon>Bacillati</taxon>
        <taxon>Bacillota</taxon>
        <taxon>Erysipelotrichia</taxon>
        <taxon>Erysipelotrichales</taxon>
        <taxon>Erysipelotrichaceae</taxon>
        <taxon>Faecalitalea</taxon>
    </lineage>
</organism>
<evidence type="ECO:0000313" key="3">
    <source>
        <dbReference type="EMBL" id="MDC0827140.1"/>
    </source>
</evidence>
<feature type="transmembrane region" description="Helical" evidence="1">
    <location>
        <begin position="55"/>
        <end position="75"/>
    </location>
</feature>
<accession>A0A1Y4LT26</accession>
<dbReference type="Proteomes" id="UP000195447">
    <property type="component" value="Unassembled WGS sequence"/>
</dbReference>
<evidence type="ECO:0000313" key="5">
    <source>
        <dbReference type="Proteomes" id="UP000195447"/>
    </source>
</evidence>